<gene>
    <name evidence="1" type="ORF">DPMN_179724</name>
</gene>
<dbReference type="Proteomes" id="UP000828390">
    <property type="component" value="Unassembled WGS sequence"/>
</dbReference>
<keyword evidence="2" id="KW-1185">Reference proteome</keyword>
<sequence>MNVISNQEHYREDYECTSHFDSQVPSTVMFPECDTARSITVHANATLVDRDEHSVDAHPTLDMPALNYYDGIDDQQRDTDYVYEEAIANLTIEDNQPQANIDDNVDSTRQTPTVVANQFGVMASPDPDRSQQNVVPQR</sequence>
<organism evidence="1 2">
    <name type="scientific">Dreissena polymorpha</name>
    <name type="common">Zebra mussel</name>
    <name type="synonym">Mytilus polymorpha</name>
    <dbReference type="NCBI Taxonomy" id="45954"/>
    <lineage>
        <taxon>Eukaryota</taxon>
        <taxon>Metazoa</taxon>
        <taxon>Spiralia</taxon>
        <taxon>Lophotrochozoa</taxon>
        <taxon>Mollusca</taxon>
        <taxon>Bivalvia</taxon>
        <taxon>Autobranchia</taxon>
        <taxon>Heteroconchia</taxon>
        <taxon>Euheterodonta</taxon>
        <taxon>Imparidentia</taxon>
        <taxon>Neoheterodontei</taxon>
        <taxon>Myida</taxon>
        <taxon>Dreissenoidea</taxon>
        <taxon>Dreissenidae</taxon>
        <taxon>Dreissena</taxon>
    </lineage>
</organism>
<protein>
    <submittedName>
        <fullName evidence="1">Uncharacterized protein</fullName>
    </submittedName>
</protein>
<dbReference type="EMBL" id="JAIWYP010000009">
    <property type="protein sequence ID" value="KAH3778269.1"/>
    <property type="molecule type" value="Genomic_DNA"/>
</dbReference>
<evidence type="ECO:0000313" key="1">
    <source>
        <dbReference type="EMBL" id="KAH3778269.1"/>
    </source>
</evidence>
<reference evidence="1" key="2">
    <citation type="submission" date="2020-11" db="EMBL/GenBank/DDBJ databases">
        <authorList>
            <person name="McCartney M.A."/>
            <person name="Auch B."/>
            <person name="Kono T."/>
            <person name="Mallez S."/>
            <person name="Becker A."/>
            <person name="Gohl D.M."/>
            <person name="Silverstein K.A.T."/>
            <person name="Koren S."/>
            <person name="Bechman K.B."/>
            <person name="Herman A."/>
            <person name="Abrahante J.E."/>
            <person name="Garbe J."/>
        </authorList>
    </citation>
    <scope>NUCLEOTIDE SEQUENCE</scope>
    <source>
        <strain evidence="1">Duluth1</strain>
        <tissue evidence="1">Whole animal</tissue>
    </source>
</reference>
<name>A0A9D4ECV3_DREPO</name>
<reference evidence="1" key="1">
    <citation type="journal article" date="2019" name="bioRxiv">
        <title>The Genome of the Zebra Mussel, Dreissena polymorpha: A Resource for Invasive Species Research.</title>
        <authorList>
            <person name="McCartney M.A."/>
            <person name="Auch B."/>
            <person name="Kono T."/>
            <person name="Mallez S."/>
            <person name="Zhang Y."/>
            <person name="Obille A."/>
            <person name="Becker A."/>
            <person name="Abrahante J.E."/>
            <person name="Garbe J."/>
            <person name="Badalamenti J.P."/>
            <person name="Herman A."/>
            <person name="Mangelson H."/>
            <person name="Liachko I."/>
            <person name="Sullivan S."/>
            <person name="Sone E.D."/>
            <person name="Koren S."/>
            <person name="Silverstein K.A.T."/>
            <person name="Beckman K.B."/>
            <person name="Gohl D.M."/>
        </authorList>
    </citation>
    <scope>NUCLEOTIDE SEQUENCE</scope>
    <source>
        <strain evidence="1">Duluth1</strain>
        <tissue evidence="1">Whole animal</tissue>
    </source>
</reference>
<accession>A0A9D4ECV3</accession>
<evidence type="ECO:0000313" key="2">
    <source>
        <dbReference type="Proteomes" id="UP000828390"/>
    </source>
</evidence>
<proteinExistence type="predicted"/>
<dbReference type="AlphaFoldDB" id="A0A9D4ECV3"/>
<comment type="caution">
    <text evidence="1">The sequence shown here is derived from an EMBL/GenBank/DDBJ whole genome shotgun (WGS) entry which is preliminary data.</text>
</comment>